<protein>
    <submittedName>
        <fullName evidence="4">Response regulator receiver protein</fullName>
    </submittedName>
</protein>
<dbReference type="OrthoDB" id="9770645at2"/>
<organism evidence="4 5">
    <name type="scientific">Planctopirus hydrillae</name>
    <dbReference type="NCBI Taxonomy" id="1841610"/>
    <lineage>
        <taxon>Bacteria</taxon>
        <taxon>Pseudomonadati</taxon>
        <taxon>Planctomycetota</taxon>
        <taxon>Planctomycetia</taxon>
        <taxon>Planctomycetales</taxon>
        <taxon>Planctomycetaceae</taxon>
        <taxon>Planctopirus</taxon>
    </lineage>
</organism>
<dbReference type="InterPro" id="IPR036890">
    <property type="entry name" value="HATPase_C_sf"/>
</dbReference>
<dbReference type="EMBL" id="LYDR01000123">
    <property type="protein sequence ID" value="ODA29779.1"/>
    <property type="molecule type" value="Genomic_DNA"/>
</dbReference>
<comment type="caution">
    <text evidence="4">The sequence shown here is derived from an EMBL/GenBank/DDBJ whole genome shotgun (WGS) entry which is preliminary data.</text>
</comment>
<dbReference type="STRING" id="1841610.A6X21_07280"/>
<dbReference type="InterPro" id="IPR001789">
    <property type="entry name" value="Sig_transdc_resp-reg_receiver"/>
</dbReference>
<dbReference type="PROSITE" id="PS50110">
    <property type="entry name" value="RESPONSE_REGULATORY"/>
    <property type="match status" value="1"/>
</dbReference>
<dbReference type="SMART" id="SM00448">
    <property type="entry name" value="REC"/>
    <property type="match status" value="1"/>
</dbReference>
<dbReference type="PANTHER" id="PTHR44591:SF3">
    <property type="entry name" value="RESPONSE REGULATORY DOMAIN-CONTAINING PROTEIN"/>
    <property type="match status" value="1"/>
</dbReference>
<feature type="modified residue" description="4-aspartylphosphate" evidence="2">
    <location>
        <position position="53"/>
    </location>
</feature>
<evidence type="ECO:0000313" key="5">
    <source>
        <dbReference type="Proteomes" id="UP000094828"/>
    </source>
</evidence>
<gene>
    <name evidence="4" type="ORF">A6X21_07280</name>
</gene>
<dbReference type="SUPFAM" id="SSF55874">
    <property type="entry name" value="ATPase domain of HSP90 chaperone/DNA topoisomerase II/histidine kinase"/>
    <property type="match status" value="1"/>
</dbReference>
<evidence type="ECO:0000313" key="4">
    <source>
        <dbReference type="EMBL" id="ODA29779.1"/>
    </source>
</evidence>
<evidence type="ECO:0000259" key="3">
    <source>
        <dbReference type="PROSITE" id="PS50110"/>
    </source>
</evidence>
<name>A0A1C3E9D1_9PLAN</name>
<dbReference type="PANTHER" id="PTHR44591">
    <property type="entry name" value="STRESS RESPONSE REGULATOR PROTEIN 1"/>
    <property type="match status" value="1"/>
</dbReference>
<dbReference type="SUPFAM" id="SSF52172">
    <property type="entry name" value="CheY-like"/>
    <property type="match status" value="1"/>
</dbReference>
<proteinExistence type="predicted"/>
<accession>A0A1C3E9D1</accession>
<dbReference type="InterPro" id="IPR011006">
    <property type="entry name" value="CheY-like_superfamily"/>
</dbReference>
<feature type="domain" description="Response regulatory" evidence="3">
    <location>
        <begin position="3"/>
        <end position="118"/>
    </location>
</feature>
<keyword evidence="1 2" id="KW-0597">Phosphoprotein</keyword>
<dbReference type="Gene3D" id="3.40.50.2300">
    <property type="match status" value="1"/>
</dbReference>
<dbReference type="Gene3D" id="3.30.565.10">
    <property type="entry name" value="Histidine kinase-like ATPase, C-terminal domain"/>
    <property type="match status" value="1"/>
</dbReference>
<evidence type="ECO:0000256" key="1">
    <source>
        <dbReference type="ARBA" id="ARBA00022553"/>
    </source>
</evidence>
<evidence type="ECO:0000256" key="2">
    <source>
        <dbReference type="PROSITE-ProRule" id="PRU00169"/>
    </source>
</evidence>
<sequence>MTTLLVIDDSPIDRRLAGKLLAGRSDWTVLYAADGEEGLQKVRHFHPQLVLTDMQMPDKTGLDVVTEVRKEFPQIPVILMTAQGSEELAVKALQQGAASYVPKRLLAQELTGVVTRVLAATDEDRSRVALFSRLTEQIEQFVLPNDLPLIMSLSHHLQRSLANIWECDTTERVRIGTALEEALLNAYYHGNLEVSSTLKEQDHNAFHEMSEMRRKESPWRDRVIHISSRIQPTMAQFVIHDEGPGFNPAGLPDPTDPEYLERPSGRGVLLMRAFMDEVTYSKKGNEVTLTKHRYPRETPLA</sequence>
<dbReference type="InterPro" id="IPR003594">
    <property type="entry name" value="HATPase_dom"/>
</dbReference>
<dbReference type="AlphaFoldDB" id="A0A1C3E9D1"/>
<reference evidence="4 5" key="1">
    <citation type="submission" date="2016-05" db="EMBL/GenBank/DDBJ databases">
        <title>Genomic and physiological characterization of Planctopirus sp. isolated from fresh water lake.</title>
        <authorList>
            <person name="Subhash Y."/>
            <person name="Ramana C."/>
        </authorList>
    </citation>
    <scope>NUCLEOTIDE SEQUENCE [LARGE SCALE GENOMIC DNA]</scope>
    <source>
        <strain evidence="4 5">JC280</strain>
    </source>
</reference>
<dbReference type="CDD" id="cd16936">
    <property type="entry name" value="HATPase_RsbW-like"/>
    <property type="match status" value="1"/>
</dbReference>
<dbReference type="InterPro" id="IPR050595">
    <property type="entry name" value="Bact_response_regulator"/>
</dbReference>
<dbReference type="CDD" id="cd00156">
    <property type="entry name" value="REC"/>
    <property type="match status" value="1"/>
</dbReference>
<keyword evidence="5" id="KW-1185">Reference proteome</keyword>
<dbReference type="Proteomes" id="UP000094828">
    <property type="component" value="Unassembled WGS sequence"/>
</dbReference>
<dbReference type="GO" id="GO:0000160">
    <property type="term" value="P:phosphorelay signal transduction system"/>
    <property type="evidence" value="ECO:0007669"/>
    <property type="project" value="InterPro"/>
</dbReference>
<dbReference type="Pfam" id="PF13581">
    <property type="entry name" value="HATPase_c_2"/>
    <property type="match status" value="1"/>
</dbReference>
<dbReference type="Pfam" id="PF00072">
    <property type="entry name" value="Response_reg"/>
    <property type="match status" value="1"/>
</dbReference>
<dbReference type="RefSeq" id="WP_068849200.1">
    <property type="nucleotide sequence ID" value="NZ_LYDR01000123.1"/>
</dbReference>